<evidence type="ECO:0000313" key="1">
    <source>
        <dbReference type="EMBL" id="GER89279.1"/>
    </source>
</evidence>
<dbReference type="EMBL" id="BKZW01000001">
    <property type="protein sequence ID" value="GER89279.1"/>
    <property type="molecule type" value="Genomic_DNA"/>
</dbReference>
<protein>
    <submittedName>
        <fullName evidence="1">Uncharacterized protein</fullName>
    </submittedName>
</protein>
<organism evidence="1 2">
    <name type="scientific">Dictyobacter vulcani</name>
    <dbReference type="NCBI Taxonomy" id="2607529"/>
    <lineage>
        <taxon>Bacteria</taxon>
        <taxon>Bacillati</taxon>
        <taxon>Chloroflexota</taxon>
        <taxon>Ktedonobacteria</taxon>
        <taxon>Ktedonobacterales</taxon>
        <taxon>Dictyobacteraceae</taxon>
        <taxon>Dictyobacter</taxon>
    </lineage>
</organism>
<evidence type="ECO:0000313" key="2">
    <source>
        <dbReference type="Proteomes" id="UP000326912"/>
    </source>
</evidence>
<dbReference type="Proteomes" id="UP000326912">
    <property type="component" value="Unassembled WGS sequence"/>
</dbReference>
<dbReference type="AlphaFoldDB" id="A0A5J4KTA7"/>
<keyword evidence="2" id="KW-1185">Reference proteome</keyword>
<name>A0A5J4KTA7_9CHLR</name>
<accession>A0A5J4KTA7</accession>
<proteinExistence type="predicted"/>
<gene>
    <name evidence="1" type="ORF">KDW_34410</name>
</gene>
<sequence length="74" mass="8710">MRLISDVSLLWAPAYAEIFSMYWGFLRSFSRQRENSGDYFSYLFEFIILRQKSGDGRLFAQVAEVKGENDLRCI</sequence>
<comment type="caution">
    <text evidence="1">The sequence shown here is derived from an EMBL/GenBank/DDBJ whole genome shotgun (WGS) entry which is preliminary data.</text>
</comment>
<reference evidence="1 2" key="1">
    <citation type="submission" date="2019-10" db="EMBL/GenBank/DDBJ databases">
        <title>Dictyobacter vulcani sp. nov., within the class Ktedonobacteria, isolated from soil of volcanic Mt. Zao.</title>
        <authorList>
            <person name="Zheng Y."/>
            <person name="Wang C.M."/>
            <person name="Sakai Y."/>
            <person name="Abe K."/>
            <person name="Yokota A."/>
            <person name="Yabe S."/>
        </authorList>
    </citation>
    <scope>NUCLEOTIDE SEQUENCE [LARGE SCALE GENOMIC DNA]</scope>
    <source>
        <strain evidence="1 2">W12</strain>
    </source>
</reference>